<keyword evidence="3" id="KW-1185">Reference proteome</keyword>
<dbReference type="AlphaFoldDB" id="A0A2K8ZAS3"/>
<protein>
    <submittedName>
        <fullName evidence="2">Uncharacterized protein</fullName>
    </submittedName>
</protein>
<evidence type="ECO:0000313" key="3">
    <source>
        <dbReference type="Proteomes" id="UP000232883"/>
    </source>
</evidence>
<feature type="region of interest" description="Disordered" evidence="1">
    <location>
        <begin position="1"/>
        <end position="20"/>
    </location>
</feature>
<evidence type="ECO:0000256" key="1">
    <source>
        <dbReference type="SAM" id="MobiDB-lite"/>
    </source>
</evidence>
<sequence>MPKASDGDEGRGKRRNIAGTRWQGLIRRCPNGATRWFEEPSLCKEGKRGELKHLSTRRKRKQL</sequence>
<proteinExistence type="predicted"/>
<dbReference type="EMBL" id="CP025096">
    <property type="protein sequence ID" value="AUD06972.1"/>
    <property type="molecule type" value="Genomic_DNA"/>
</dbReference>
<name>A0A2K8ZAS3_9BACT</name>
<organism evidence="2 3">
    <name type="scientific">Spirosoma pollinicola</name>
    <dbReference type="NCBI Taxonomy" id="2057025"/>
    <lineage>
        <taxon>Bacteria</taxon>
        <taxon>Pseudomonadati</taxon>
        <taxon>Bacteroidota</taxon>
        <taxon>Cytophagia</taxon>
        <taxon>Cytophagales</taxon>
        <taxon>Cytophagaceae</taxon>
        <taxon>Spirosoma</taxon>
    </lineage>
</organism>
<reference evidence="2 3" key="1">
    <citation type="submission" date="2017-11" db="EMBL/GenBank/DDBJ databases">
        <title>Taxonomic description and genome sequences of Spirosoma HA7 sp. nov., isolated from pollen microhabitat of Corylus avellana.</title>
        <authorList>
            <person name="Ambika Manirajan B."/>
            <person name="Suarez C."/>
            <person name="Ratering S."/>
            <person name="Geissler-Plaum R."/>
            <person name="Cardinale M."/>
            <person name="Sylvia S."/>
        </authorList>
    </citation>
    <scope>NUCLEOTIDE SEQUENCE [LARGE SCALE GENOMIC DNA]</scope>
    <source>
        <strain evidence="2 3">HA7</strain>
    </source>
</reference>
<dbReference type="KEGG" id="spir:CWM47_37160"/>
<dbReference type="Proteomes" id="UP000232883">
    <property type="component" value="Chromosome"/>
</dbReference>
<feature type="compositionally biased region" description="Basic and acidic residues" evidence="1">
    <location>
        <begin position="1"/>
        <end position="11"/>
    </location>
</feature>
<accession>A0A2K8ZAS3</accession>
<gene>
    <name evidence="2" type="ORF">CWM47_37160</name>
</gene>
<evidence type="ECO:0000313" key="2">
    <source>
        <dbReference type="EMBL" id="AUD06972.1"/>
    </source>
</evidence>